<comment type="caution">
    <text evidence="2">The sequence shown here is derived from an EMBL/GenBank/DDBJ whole genome shotgun (WGS) entry which is preliminary data.</text>
</comment>
<dbReference type="AlphaFoldDB" id="A0A9D4CYB6"/>
<protein>
    <recommendedName>
        <fullName evidence="4">Transmembrane protein 242</fullName>
    </recommendedName>
</protein>
<keyword evidence="1" id="KW-0812">Transmembrane</keyword>
<keyword evidence="1" id="KW-1133">Transmembrane helix</keyword>
<organism evidence="2 3">
    <name type="scientific">Dreissena polymorpha</name>
    <name type="common">Zebra mussel</name>
    <name type="synonym">Mytilus polymorpha</name>
    <dbReference type="NCBI Taxonomy" id="45954"/>
    <lineage>
        <taxon>Eukaryota</taxon>
        <taxon>Metazoa</taxon>
        <taxon>Spiralia</taxon>
        <taxon>Lophotrochozoa</taxon>
        <taxon>Mollusca</taxon>
        <taxon>Bivalvia</taxon>
        <taxon>Autobranchia</taxon>
        <taxon>Heteroconchia</taxon>
        <taxon>Euheterodonta</taxon>
        <taxon>Imparidentia</taxon>
        <taxon>Neoheterodontei</taxon>
        <taxon>Myida</taxon>
        <taxon>Dreissenoidea</taxon>
        <taxon>Dreissenidae</taxon>
        <taxon>Dreissena</taxon>
    </lineage>
</organism>
<dbReference type="Pfam" id="PF07096">
    <property type="entry name" value="DUF1358"/>
    <property type="match status" value="1"/>
</dbReference>
<dbReference type="OrthoDB" id="2378895at2759"/>
<evidence type="ECO:0008006" key="4">
    <source>
        <dbReference type="Google" id="ProtNLM"/>
    </source>
</evidence>
<dbReference type="InterPro" id="IPR009792">
    <property type="entry name" value="TMEM242"/>
</dbReference>
<feature type="transmembrane region" description="Helical" evidence="1">
    <location>
        <begin position="27"/>
        <end position="47"/>
    </location>
</feature>
<reference evidence="2" key="1">
    <citation type="journal article" date="2019" name="bioRxiv">
        <title>The Genome of the Zebra Mussel, Dreissena polymorpha: A Resource for Invasive Species Research.</title>
        <authorList>
            <person name="McCartney M.A."/>
            <person name="Auch B."/>
            <person name="Kono T."/>
            <person name="Mallez S."/>
            <person name="Zhang Y."/>
            <person name="Obille A."/>
            <person name="Becker A."/>
            <person name="Abrahante J.E."/>
            <person name="Garbe J."/>
            <person name="Badalamenti J.P."/>
            <person name="Herman A."/>
            <person name="Mangelson H."/>
            <person name="Liachko I."/>
            <person name="Sullivan S."/>
            <person name="Sone E.D."/>
            <person name="Koren S."/>
            <person name="Silverstein K.A.T."/>
            <person name="Beckman K.B."/>
            <person name="Gohl D.M."/>
        </authorList>
    </citation>
    <scope>NUCLEOTIDE SEQUENCE</scope>
    <source>
        <strain evidence="2">Duluth1</strain>
        <tissue evidence="2">Whole animal</tissue>
    </source>
</reference>
<gene>
    <name evidence="2" type="ORF">DPMN_042283</name>
</gene>
<keyword evidence="1" id="KW-0472">Membrane</keyword>
<reference evidence="2" key="2">
    <citation type="submission" date="2020-11" db="EMBL/GenBank/DDBJ databases">
        <authorList>
            <person name="McCartney M.A."/>
            <person name="Auch B."/>
            <person name="Kono T."/>
            <person name="Mallez S."/>
            <person name="Becker A."/>
            <person name="Gohl D.M."/>
            <person name="Silverstein K.A.T."/>
            <person name="Koren S."/>
            <person name="Bechman K.B."/>
            <person name="Herman A."/>
            <person name="Abrahante J.E."/>
            <person name="Garbe J."/>
        </authorList>
    </citation>
    <scope>NUCLEOTIDE SEQUENCE</scope>
    <source>
        <strain evidence="2">Duluth1</strain>
        <tissue evidence="2">Whole animal</tissue>
    </source>
</reference>
<accession>A0A9D4CYB6</accession>
<dbReference type="Proteomes" id="UP000828390">
    <property type="component" value="Unassembled WGS sequence"/>
</dbReference>
<evidence type="ECO:0000313" key="3">
    <source>
        <dbReference type="Proteomes" id="UP000828390"/>
    </source>
</evidence>
<sequence length="169" mass="19031">MAAPMDKDSIPVSEEKTAVVLKDDRNWTHYLLGLTLAFGVTAGLANYRTIKKESRHLDEAVSNPHLERVHYQRLTARALGIATIITVPTFGLLVLGVYKLLGVSNIREFDAKMREYFPKKPSVGRTEFKDLQDLADYLVSEDRKAEMTKLNKQLADETEGFTDSSCEHS</sequence>
<proteinExistence type="predicted"/>
<evidence type="ECO:0000256" key="1">
    <source>
        <dbReference type="SAM" id="Phobius"/>
    </source>
</evidence>
<feature type="transmembrane region" description="Helical" evidence="1">
    <location>
        <begin position="78"/>
        <end position="98"/>
    </location>
</feature>
<evidence type="ECO:0000313" key="2">
    <source>
        <dbReference type="EMBL" id="KAH3735748.1"/>
    </source>
</evidence>
<dbReference type="EMBL" id="JAIWYP010000011">
    <property type="protein sequence ID" value="KAH3735748.1"/>
    <property type="molecule type" value="Genomic_DNA"/>
</dbReference>
<keyword evidence="3" id="KW-1185">Reference proteome</keyword>
<name>A0A9D4CYB6_DREPO</name>